<dbReference type="InterPro" id="IPR029028">
    <property type="entry name" value="Alpha/beta_knot_MTases"/>
</dbReference>
<protein>
    <recommendedName>
        <fullName evidence="6">tRNA/rRNA methyltransferase SpoU type domain-containing protein</fullName>
    </recommendedName>
</protein>
<dbReference type="GO" id="GO:0042802">
    <property type="term" value="F:identical protein binding"/>
    <property type="evidence" value="ECO:0007669"/>
    <property type="project" value="UniProtKB-ARBA"/>
</dbReference>
<evidence type="ECO:0000256" key="2">
    <source>
        <dbReference type="ARBA" id="ARBA00022603"/>
    </source>
</evidence>
<dbReference type="PANTHER" id="PTHR42971:SF1">
    <property type="entry name" value="TRNA (CYTIDINE(34)-2'-O)-METHYLTRANSFERASE"/>
    <property type="match status" value="1"/>
</dbReference>
<dbReference type="PANTHER" id="PTHR42971">
    <property type="entry name" value="TRNA (CYTIDINE(34)-2'-O)-METHYLTRANSFERASE"/>
    <property type="match status" value="1"/>
</dbReference>
<dbReference type="Gene3D" id="3.40.1280.10">
    <property type="match status" value="1"/>
</dbReference>
<dbReference type="CDD" id="cd18094">
    <property type="entry name" value="SpoU-like_TrmL"/>
    <property type="match status" value="1"/>
</dbReference>
<evidence type="ECO:0000256" key="5">
    <source>
        <dbReference type="ARBA" id="ARBA00022694"/>
    </source>
</evidence>
<gene>
    <name evidence="7" type="ORF">PSAL00342_LOCUS7878</name>
</gene>
<reference evidence="7" key="1">
    <citation type="submission" date="2021-01" db="EMBL/GenBank/DDBJ databases">
        <authorList>
            <person name="Corre E."/>
            <person name="Pelletier E."/>
            <person name="Niang G."/>
            <person name="Scheremetjew M."/>
            <person name="Finn R."/>
            <person name="Kale V."/>
            <person name="Holt S."/>
            <person name="Cochrane G."/>
            <person name="Meng A."/>
            <person name="Brown T."/>
            <person name="Cohen L."/>
        </authorList>
    </citation>
    <scope>NUCLEOTIDE SEQUENCE</scope>
    <source>
        <strain evidence="7">CCMP1897</strain>
    </source>
</reference>
<dbReference type="GO" id="GO:0008173">
    <property type="term" value="F:RNA methyltransferase activity"/>
    <property type="evidence" value="ECO:0007669"/>
    <property type="project" value="InterPro"/>
</dbReference>
<dbReference type="InterPro" id="IPR001537">
    <property type="entry name" value="SpoU_MeTrfase"/>
</dbReference>
<dbReference type="PIRSF" id="PIRSF029256">
    <property type="entry name" value="SpoU_TrmH_prd"/>
    <property type="match status" value="1"/>
</dbReference>
<evidence type="ECO:0000313" key="7">
    <source>
        <dbReference type="EMBL" id="CAE0613977.1"/>
    </source>
</evidence>
<evidence type="ECO:0000256" key="4">
    <source>
        <dbReference type="ARBA" id="ARBA00022691"/>
    </source>
</evidence>
<dbReference type="EMBL" id="HBIS01009693">
    <property type="protein sequence ID" value="CAE0613977.1"/>
    <property type="molecule type" value="Transcribed_RNA"/>
</dbReference>
<dbReference type="GO" id="GO:0002130">
    <property type="term" value="P:wobble position ribose methylation"/>
    <property type="evidence" value="ECO:0007669"/>
    <property type="project" value="TreeGrafter"/>
</dbReference>
<keyword evidence="2" id="KW-0489">Methyltransferase</keyword>
<keyword evidence="3" id="KW-0808">Transferase</keyword>
<dbReference type="SUPFAM" id="SSF75217">
    <property type="entry name" value="alpha/beta knot"/>
    <property type="match status" value="1"/>
</dbReference>
<evidence type="ECO:0000256" key="1">
    <source>
        <dbReference type="ARBA" id="ARBA00022490"/>
    </source>
</evidence>
<dbReference type="InterPro" id="IPR029026">
    <property type="entry name" value="tRNA_m1G_MTases_N"/>
</dbReference>
<dbReference type="GO" id="GO:0003723">
    <property type="term" value="F:RNA binding"/>
    <property type="evidence" value="ECO:0007669"/>
    <property type="project" value="InterPro"/>
</dbReference>
<evidence type="ECO:0000259" key="6">
    <source>
        <dbReference type="Pfam" id="PF00588"/>
    </source>
</evidence>
<proteinExistence type="inferred from homology"/>
<dbReference type="InterPro" id="IPR016914">
    <property type="entry name" value="TrmL"/>
</dbReference>
<name>A0A7S3UG90_9CHLO</name>
<keyword evidence="1" id="KW-0963">Cytoplasm</keyword>
<sequence>MDGERRVLFDGKGGNQEAARLNVVLVRPQIPGNVGSVARTCAATRVPLHLVGPLGFVLDDKKLKRAGLDYWPHVCVAVHDSWEEFYEQWQRKHGTQGARLIAFTKLSEQSHHEDGTYRRGDWLLFGSETTGLPEHVHEACARQGTRVRIPMVEDNVRSLNLAVSVGIGTYEALRQIQSDVDA</sequence>
<feature type="domain" description="tRNA/rRNA methyltransferase SpoU type" evidence="6">
    <location>
        <begin position="21"/>
        <end position="170"/>
    </location>
</feature>
<dbReference type="FunFam" id="3.40.1280.10:FF:000002">
    <property type="entry name" value="Peptidylprolyl isomerase"/>
    <property type="match status" value="1"/>
</dbReference>
<dbReference type="HAMAP" id="MF_01885">
    <property type="entry name" value="tRNA_methyltr_TrmL"/>
    <property type="match status" value="1"/>
</dbReference>
<organism evidence="7">
    <name type="scientific">Picocystis salinarum</name>
    <dbReference type="NCBI Taxonomy" id="88271"/>
    <lineage>
        <taxon>Eukaryota</taxon>
        <taxon>Viridiplantae</taxon>
        <taxon>Chlorophyta</taxon>
        <taxon>Picocystophyceae</taxon>
        <taxon>Picocystales</taxon>
        <taxon>Picocystaceae</taxon>
        <taxon>Picocystis</taxon>
    </lineage>
</organism>
<dbReference type="Pfam" id="PF00588">
    <property type="entry name" value="SpoU_methylase"/>
    <property type="match status" value="1"/>
</dbReference>
<accession>A0A7S3UG90</accession>
<dbReference type="AlphaFoldDB" id="A0A7S3UG90"/>
<keyword evidence="5" id="KW-0819">tRNA processing</keyword>
<keyword evidence="4" id="KW-0949">S-adenosyl-L-methionine</keyword>
<evidence type="ECO:0000256" key="3">
    <source>
        <dbReference type="ARBA" id="ARBA00022679"/>
    </source>
</evidence>